<evidence type="ECO:0000313" key="2">
    <source>
        <dbReference type="EMBL" id="KYP56439.1"/>
    </source>
</evidence>
<evidence type="ECO:0000259" key="1">
    <source>
        <dbReference type="Pfam" id="PF07727"/>
    </source>
</evidence>
<accession>A0A151SNW3</accession>
<dbReference type="InterPro" id="IPR013103">
    <property type="entry name" value="RVT_2"/>
</dbReference>
<sequence length="60" mass="7028">MLLVYVDEIVITSSDQEGITTIKELLHKTFHMKDLGHLTYFLGLEVQFPEKKKRHLCRLA</sequence>
<organism evidence="2 3">
    <name type="scientific">Cajanus cajan</name>
    <name type="common">Pigeon pea</name>
    <name type="synonym">Cajanus indicus</name>
    <dbReference type="NCBI Taxonomy" id="3821"/>
    <lineage>
        <taxon>Eukaryota</taxon>
        <taxon>Viridiplantae</taxon>
        <taxon>Streptophyta</taxon>
        <taxon>Embryophyta</taxon>
        <taxon>Tracheophyta</taxon>
        <taxon>Spermatophyta</taxon>
        <taxon>Magnoliopsida</taxon>
        <taxon>eudicotyledons</taxon>
        <taxon>Gunneridae</taxon>
        <taxon>Pentapetalae</taxon>
        <taxon>rosids</taxon>
        <taxon>fabids</taxon>
        <taxon>Fabales</taxon>
        <taxon>Fabaceae</taxon>
        <taxon>Papilionoideae</taxon>
        <taxon>50 kb inversion clade</taxon>
        <taxon>NPAAA clade</taxon>
        <taxon>indigoferoid/millettioid clade</taxon>
        <taxon>Phaseoleae</taxon>
        <taxon>Cajanus</taxon>
    </lineage>
</organism>
<evidence type="ECO:0000313" key="3">
    <source>
        <dbReference type="Proteomes" id="UP000075243"/>
    </source>
</evidence>
<gene>
    <name evidence="2" type="ORF">KK1_002679</name>
</gene>
<proteinExistence type="predicted"/>
<dbReference type="EMBL" id="CM003613">
    <property type="protein sequence ID" value="KYP56439.1"/>
    <property type="molecule type" value="Genomic_DNA"/>
</dbReference>
<name>A0A151SNW3_CAJCA</name>
<reference evidence="2 3" key="1">
    <citation type="journal article" date="2012" name="Nat. Biotechnol.">
        <title>Draft genome sequence of pigeonpea (Cajanus cajan), an orphan legume crop of resource-poor farmers.</title>
        <authorList>
            <person name="Varshney R.K."/>
            <person name="Chen W."/>
            <person name="Li Y."/>
            <person name="Bharti A.K."/>
            <person name="Saxena R.K."/>
            <person name="Schlueter J.A."/>
            <person name="Donoghue M.T."/>
            <person name="Azam S."/>
            <person name="Fan G."/>
            <person name="Whaley A.M."/>
            <person name="Farmer A.D."/>
            <person name="Sheridan J."/>
            <person name="Iwata A."/>
            <person name="Tuteja R."/>
            <person name="Penmetsa R.V."/>
            <person name="Wu W."/>
            <person name="Upadhyaya H.D."/>
            <person name="Yang S.P."/>
            <person name="Shah T."/>
            <person name="Saxena K.B."/>
            <person name="Michael T."/>
            <person name="McCombie W.R."/>
            <person name="Yang B."/>
            <person name="Zhang G."/>
            <person name="Yang H."/>
            <person name="Wang J."/>
            <person name="Spillane C."/>
            <person name="Cook D.R."/>
            <person name="May G.D."/>
            <person name="Xu X."/>
            <person name="Jackson S.A."/>
        </authorList>
    </citation>
    <scope>NUCLEOTIDE SEQUENCE [LARGE SCALE GENOMIC DNA]</scope>
    <source>
        <strain evidence="3">cv. Asha</strain>
    </source>
</reference>
<protein>
    <recommendedName>
        <fullName evidence="1">Reverse transcriptase Ty1/copia-type domain-containing protein</fullName>
    </recommendedName>
</protein>
<dbReference type="Proteomes" id="UP000075243">
    <property type="component" value="Chromosome 11"/>
</dbReference>
<keyword evidence="3" id="KW-1185">Reference proteome</keyword>
<dbReference type="Pfam" id="PF07727">
    <property type="entry name" value="RVT_2"/>
    <property type="match status" value="1"/>
</dbReference>
<feature type="domain" description="Reverse transcriptase Ty1/copia-type" evidence="1">
    <location>
        <begin position="3"/>
        <end position="47"/>
    </location>
</feature>
<dbReference type="Gramene" id="C.cajan_02615.t">
    <property type="protein sequence ID" value="C.cajan_02615.t.cds1"/>
    <property type="gene ID" value="C.cajan_02615"/>
</dbReference>
<dbReference type="AlphaFoldDB" id="A0A151SNW3"/>